<dbReference type="PANTHER" id="PTHR35569:SF1">
    <property type="entry name" value="CYANAMIDE HYDRATASE DDI2-RELATED"/>
    <property type="match status" value="1"/>
</dbReference>
<dbReference type="KEGG" id="tpla:ElP_73790"/>
<dbReference type="OrthoDB" id="8478129at2"/>
<protein>
    <submittedName>
        <fullName evidence="2">HD domain protein</fullName>
    </submittedName>
</protein>
<keyword evidence="2" id="KW-0614">Plasmid</keyword>
<gene>
    <name evidence="2" type="ORF">ElP_73790</name>
</gene>
<dbReference type="RefSeq" id="WP_145279637.1">
    <property type="nucleotide sequence ID" value="NZ_CP036428.1"/>
</dbReference>
<reference evidence="2 3" key="1">
    <citation type="submission" date="2019-02" db="EMBL/GenBank/DDBJ databases">
        <title>Deep-cultivation of Planctomycetes and their phenomic and genomic characterization uncovers novel biology.</title>
        <authorList>
            <person name="Wiegand S."/>
            <person name="Jogler M."/>
            <person name="Boedeker C."/>
            <person name="Pinto D."/>
            <person name="Vollmers J."/>
            <person name="Rivas-Marin E."/>
            <person name="Kohn T."/>
            <person name="Peeters S.H."/>
            <person name="Heuer A."/>
            <person name="Rast P."/>
            <person name="Oberbeckmann S."/>
            <person name="Bunk B."/>
            <person name="Jeske O."/>
            <person name="Meyerdierks A."/>
            <person name="Storesund J.E."/>
            <person name="Kallscheuer N."/>
            <person name="Luecker S."/>
            <person name="Lage O.M."/>
            <person name="Pohl T."/>
            <person name="Merkel B.J."/>
            <person name="Hornburger P."/>
            <person name="Mueller R.-W."/>
            <person name="Bruemmer F."/>
            <person name="Labrenz M."/>
            <person name="Spormann A.M."/>
            <person name="Op den Camp H."/>
            <person name="Overmann J."/>
            <person name="Amann R."/>
            <person name="Jetten M.S.M."/>
            <person name="Mascher T."/>
            <person name="Medema M.H."/>
            <person name="Devos D.P."/>
            <person name="Kaster A.-K."/>
            <person name="Ovreas L."/>
            <person name="Rohde M."/>
            <person name="Galperin M.Y."/>
            <person name="Jogler C."/>
        </authorList>
    </citation>
    <scope>NUCLEOTIDE SEQUENCE [LARGE SCALE GENOMIC DNA]</scope>
    <source>
        <strain evidence="2 3">ElP</strain>
        <plasmid evidence="3">pelp_2</plasmid>
    </source>
</reference>
<dbReference type="Pfam" id="PF01966">
    <property type="entry name" value="HD"/>
    <property type="match status" value="1"/>
</dbReference>
<name>A0A518HF01_9BACT</name>
<organism evidence="2 3">
    <name type="scientific">Tautonia plasticadhaerens</name>
    <dbReference type="NCBI Taxonomy" id="2527974"/>
    <lineage>
        <taxon>Bacteria</taxon>
        <taxon>Pseudomonadati</taxon>
        <taxon>Planctomycetota</taxon>
        <taxon>Planctomycetia</taxon>
        <taxon>Isosphaerales</taxon>
        <taxon>Isosphaeraceae</taxon>
        <taxon>Tautonia</taxon>
    </lineage>
</organism>
<feature type="domain" description="HD" evidence="1">
    <location>
        <begin position="32"/>
        <end position="117"/>
    </location>
</feature>
<dbReference type="SUPFAM" id="SSF109604">
    <property type="entry name" value="HD-domain/PDEase-like"/>
    <property type="match status" value="1"/>
</dbReference>
<evidence type="ECO:0000313" key="2">
    <source>
        <dbReference type="EMBL" id="QDV39412.1"/>
    </source>
</evidence>
<keyword evidence="3" id="KW-1185">Reference proteome</keyword>
<dbReference type="Proteomes" id="UP000317835">
    <property type="component" value="Plasmid pElP_2"/>
</dbReference>
<proteinExistence type="predicted"/>
<dbReference type="EMBL" id="CP036428">
    <property type="protein sequence ID" value="QDV39412.1"/>
    <property type="molecule type" value="Genomic_DNA"/>
</dbReference>
<dbReference type="AlphaFoldDB" id="A0A518HF01"/>
<sequence>MAEIIAGIRVPDSTLAREATGLLREHGGPLLLAHSLRVYLFGAIQGRHRGWAIDHELFYVGAVFHDLGLTARYRSPDHRFEVDGANAARDFLRANGIDDESAGVVWDAIALHTTPEIPWHKRPEIALMNGGTAADVIGRGLDEIPVADREAILAAYPRVDFACGIVRAFVDGLADRPATAFGTFNADLLERGLPGYRRTNFCDLIDANPLGG</sequence>
<evidence type="ECO:0000259" key="1">
    <source>
        <dbReference type="Pfam" id="PF01966"/>
    </source>
</evidence>
<evidence type="ECO:0000313" key="3">
    <source>
        <dbReference type="Proteomes" id="UP000317835"/>
    </source>
</evidence>
<dbReference type="Gene3D" id="1.10.3210.10">
    <property type="entry name" value="Hypothetical protein af1432"/>
    <property type="match status" value="1"/>
</dbReference>
<dbReference type="PANTHER" id="PTHR35569">
    <property type="entry name" value="CYANAMIDE HYDRATASE DDI2-RELATED"/>
    <property type="match status" value="1"/>
</dbReference>
<geneLocation type="plasmid" evidence="3">
    <name>pelp_2</name>
</geneLocation>
<dbReference type="InterPro" id="IPR006674">
    <property type="entry name" value="HD_domain"/>
</dbReference>
<accession>A0A518HF01</accession>